<keyword evidence="3" id="KW-1185">Reference proteome</keyword>
<evidence type="ECO:0000256" key="1">
    <source>
        <dbReference type="SAM" id="MobiDB-lite"/>
    </source>
</evidence>
<evidence type="ECO:0000313" key="3">
    <source>
        <dbReference type="Proteomes" id="UP000309340"/>
    </source>
</evidence>
<dbReference type="AlphaFoldDB" id="A0A4U0XF23"/>
<evidence type="ECO:0000313" key="2">
    <source>
        <dbReference type="EMBL" id="TKA74647.1"/>
    </source>
</evidence>
<dbReference type="Proteomes" id="UP000309340">
    <property type="component" value="Unassembled WGS sequence"/>
</dbReference>
<feature type="region of interest" description="Disordered" evidence="1">
    <location>
        <begin position="1"/>
        <end position="57"/>
    </location>
</feature>
<accession>A0A4U0XF23</accession>
<protein>
    <submittedName>
        <fullName evidence="2">Uncharacterized protein</fullName>
    </submittedName>
</protein>
<sequence length="267" mass="29352">MGGVPNMSTNDIPPAVMNSSIPENAPPGSRGNSVMGPVENSNRNDGIFGKGKEDTVQDSRRMQVGQGNQIYAGCNSMLVQLTDTSGKNKARERREDRLEEKVATLADRASYDDEEVAEVMNAYKTSRPEMIKEMEQARVVGAIESEIGPQAPLMRRYDGTTMRDAVYVQMMADRDSGIAQSGNPLTSGNIFSNPNAVQQSIEAIQALRDKATSFMETFLEKLEEEEIEPIIRPLFVEEGEELAMNELLIVALVKYMRQNGGNGPSPE</sequence>
<name>A0A4U0XF23_9PEZI</name>
<proteinExistence type="predicted"/>
<dbReference type="EMBL" id="NAJQ01000218">
    <property type="protein sequence ID" value="TKA74647.1"/>
    <property type="molecule type" value="Genomic_DNA"/>
</dbReference>
<gene>
    <name evidence="2" type="ORF">B0A55_07961</name>
</gene>
<reference evidence="2 3" key="1">
    <citation type="submission" date="2017-03" db="EMBL/GenBank/DDBJ databases">
        <title>Genomes of endolithic fungi from Antarctica.</title>
        <authorList>
            <person name="Coleine C."/>
            <person name="Masonjones S."/>
            <person name="Stajich J.E."/>
        </authorList>
    </citation>
    <scope>NUCLEOTIDE SEQUENCE [LARGE SCALE GENOMIC DNA]</scope>
    <source>
        <strain evidence="2 3">CCFEE 5184</strain>
    </source>
</reference>
<comment type="caution">
    <text evidence="2">The sequence shown here is derived from an EMBL/GenBank/DDBJ whole genome shotgun (WGS) entry which is preliminary data.</text>
</comment>
<dbReference type="OrthoDB" id="3830747at2759"/>
<feature type="compositionally biased region" description="Polar residues" evidence="1">
    <location>
        <begin position="1"/>
        <end position="22"/>
    </location>
</feature>
<organism evidence="2 3">
    <name type="scientific">Friedmanniomyces simplex</name>
    <dbReference type="NCBI Taxonomy" id="329884"/>
    <lineage>
        <taxon>Eukaryota</taxon>
        <taxon>Fungi</taxon>
        <taxon>Dikarya</taxon>
        <taxon>Ascomycota</taxon>
        <taxon>Pezizomycotina</taxon>
        <taxon>Dothideomycetes</taxon>
        <taxon>Dothideomycetidae</taxon>
        <taxon>Mycosphaerellales</taxon>
        <taxon>Teratosphaeriaceae</taxon>
        <taxon>Friedmanniomyces</taxon>
    </lineage>
</organism>